<dbReference type="Proteomes" id="UP000002457">
    <property type="component" value="Chromosome"/>
</dbReference>
<evidence type="ECO:0000313" key="1">
    <source>
        <dbReference type="EMBL" id="ACL17583.1"/>
    </source>
</evidence>
<name>B8GE82_METPE</name>
<accession>B8GE82</accession>
<dbReference type="EMBL" id="CP001338">
    <property type="protein sequence ID" value="ACL17583.1"/>
    <property type="molecule type" value="Genomic_DNA"/>
</dbReference>
<keyword evidence="2" id="KW-1185">Reference proteome</keyword>
<gene>
    <name evidence="1" type="ordered locus">Mpal_2297</name>
</gene>
<proteinExistence type="predicted"/>
<dbReference type="STRING" id="521011.Mpal_2297"/>
<protein>
    <submittedName>
        <fullName evidence="1">Uncharacterized protein</fullName>
    </submittedName>
</protein>
<sequence>MVIESFAEEAAIYYQAEALAAAADRLFREFEE</sequence>
<evidence type="ECO:0000313" key="2">
    <source>
        <dbReference type="Proteomes" id="UP000002457"/>
    </source>
</evidence>
<organism evidence="1 2">
    <name type="scientific">Methanosphaerula palustris (strain ATCC BAA-1556 / DSM 19958 / E1-9c)</name>
    <dbReference type="NCBI Taxonomy" id="521011"/>
    <lineage>
        <taxon>Archaea</taxon>
        <taxon>Methanobacteriati</taxon>
        <taxon>Methanobacteriota</taxon>
        <taxon>Stenosarchaea group</taxon>
        <taxon>Methanomicrobia</taxon>
        <taxon>Methanomicrobiales</taxon>
        <taxon>Methanoregulaceae</taxon>
        <taxon>Methanosphaerula</taxon>
    </lineage>
</organism>
<reference evidence="1 2" key="1">
    <citation type="journal article" date="2015" name="Genome Announc.">
        <title>Complete Genome Sequence of Methanosphaerula palustris E1-9CT, a Hydrogenotrophic Methanogen Isolated from a Minerotrophic Fen Peatland.</title>
        <authorList>
            <person name="Cadillo-Quiroz H."/>
            <person name="Browne P."/>
            <person name="Kyrpides N."/>
            <person name="Woyke T."/>
            <person name="Goodwin L."/>
            <person name="Detter C."/>
            <person name="Yavitt J.B."/>
            <person name="Zinder S.H."/>
        </authorList>
    </citation>
    <scope>NUCLEOTIDE SEQUENCE [LARGE SCALE GENOMIC DNA]</scope>
    <source>
        <strain evidence="2">ATCC BAA-1556 / DSM 19958 / E1-9c</strain>
    </source>
</reference>
<dbReference type="AlphaFoldDB" id="B8GE82"/>
<dbReference type="HOGENOM" id="CLU_3387483_0_0_2"/>
<dbReference type="KEGG" id="mpl:Mpal_2297"/>